<evidence type="ECO:0000313" key="2">
    <source>
        <dbReference type="Proteomes" id="UP001279410"/>
    </source>
</evidence>
<dbReference type="SUPFAM" id="SSF50729">
    <property type="entry name" value="PH domain-like"/>
    <property type="match status" value="1"/>
</dbReference>
<evidence type="ECO:0000313" key="1">
    <source>
        <dbReference type="EMBL" id="GLD73487.1"/>
    </source>
</evidence>
<comment type="caution">
    <text evidence="1">The sequence shown here is derived from an EMBL/GenBank/DDBJ whole genome shotgun (WGS) entry which is preliminary data.</text>
</comment>
<dbReference type="InterPro" id="IPR011993">
    <property type="entry name" value="PH-like_dom_sf"/>
</dbReference>
<organism evidence="1 2">
    <name type="scientific">Lates japonicus</name>
    <name type="common">Japanese lates</name>
    <dbReference type="NCBI Taxonomy" id="270547"/>
    <lineage>
        <taxon>Eukaryota</taxon>
        <taxon>Metazoa</taxon>
        <taxon>Chordata</taxon>
        <taxon>Craniata</taxon>
        <taxon>Vertebrata</taxon>
        <taxon>Euteleostomi</taxon>
        <taxon>Actinopterygii</taxon>
        <taxon>Neopterygii</taxon>
        <taxon>Teleostei</taxon>
        <taxon>Neoteleostei</taxon>
        <taxon>Acanthomorphata</taxon>
        <taxon>Carangaria</taxon>
        <taxon>Carangaria incertae sedis</taxon>
        <taxon>Centropomidae</taxon>
        <taxon>Lates</taxon>
    </lineage>
</organism>
<accession>A0AAD3RM14</accession>
<sequence length="256" mass="29390">MAGEWCEPITLRPPNEATSSTPVQYWQHHPEKLIFQSCDYEAYYLGLHAGEGAERNRVHKMLWCQNEASLLSSVTPSLRRRQMWMFNPNHSPSYQLKPGSAGFVSQHYLILTGSIMAATHQVAGRKEENKEMTQIWERIAAVDSTREKERTECDRNIVTLEGKKMTSERVIMSPSSRWSLGHIYTPHRPPLHPPLPPPRLFHLPHKAQSQMEQPSMDQKGHANVPWIVEPGQEAKRGVNTKVMPDAHVYYCGMQRM</sequence>
<proteinExistence type="predicted"/>
<gene>
    <name evidence="1" type="ORF">AKAME5_002481200</name>
</gene>
<protein>
    <submittedName>
        <fullName evidence="1">Ankyrin repeat and sterile alpha motif domain-containing protein 1B isoform X1</fullName>
    </submittedName>
</protein>
<keyword evidence="2" id="KW-1185">Reference proteome</keyword>
<dbReference type="Proteomes" id="UP001279410">
    <property type="component" value="Unassembled WGS sequence"/>
</dbReference>
<dbReference type="Gene3D" id="2.30.29.30">
    <property type="entry name" value="Pleckstrin-homology domain (PH domain)/Phosphotyrosine-binding domain (PTB)"/>
    <property type="match status" value="1"/>
</dbReference>
<dbReference type="AlphaFoldDB" id="A0AAD3RM14"/>
<reference evidence="1" key="1">
    <citation type="submission" date="2022-08" db="EMBL/GenBank/DDBJ databases">
        <title>Genome sequencing of akame (Lates japonicus).</title>
        <authorList>
            <person name="Hashiguchi Y."/>
            <person name="Takahashi H."/>
        </authorList>
    </citation>
    <scope>NUCLEOTIDE SEQUENCE</scope>
    <source>
        <strain evidence="1">Kochi</strain>
    </source>
</reference>
<name>A0AAD3RM14_LATJO</name>
<dbReference type="EMBL" id="BRZM01001621">
    <property type="protein sequence ID" value="GLD73487.1"/>
    <property type="molecule type" value="Genomic_DNA"/>
</dbReference>